<evidence type="ECO:0000256" key="3">
    <source>
        <dbReference type="SAM" id="SignalP"/>
    </source>
</evidence>
<feature type="domain" description="SMB" evidence="4">
    <location>
        <begin position="118"/>
        <end position="158"/>
    </location>
</feature>
<feature type="chain" id="PRO_5043876049" description="SMB domain-containing protein" evidence="3">
    <location>
        <begin position="36"/>
        <end position="678"/>
    </location>
</feature>
<feature type="compositionally biased region" description="Polar residues" evidence="2">
    <location>
        <begin position="40"/>
        <end position="54"/>
    </location>
</feature>
<comment type="caution">
    <text evidence="5">The sequence shown here is derived from an EMBL/GenBank/DDBJ whole genome shotgun (WGS) entry which is preliminary data.</text>
</comment>
<dbReference type="InterPro" id="IPR053231">
    <property type="entry name" value="GPCR_LN-TM7"/>
</dbReference>
<dbReference type="PANTHER" id="PTHR45902:SF1">
    <property type="entry name" value="LATROPHILIN RECEPTOR-LIKE PROTEIN A"/>
    <property type="match status" value="1"/>
</dbReference>
<dbReference type="PANTHER" id="PTHR45902">
    <property type="entry name" value="LATROPHILIN RECEPTOR-LIKE PROTEIN A"/>
    <property type="match status" value="1"/>
</dbReference>
<accession>A0AAV4J7P1</accession>
<keyword evidence="3" id="KW-0732">Signal</keyword>
<reference evidence="5 6" key="1">
    <citation type="journal article" date="2021" name="Elife">
        <title>Chloroplast acquisition without the gene transfer in kleptoplastic sea slugs, Plakobranchus ocellatus.</title>
        <authorList>
            <person name="Maeda T."/>
            <person name="Takahashi S."/>
            <person name="Yoshida T."/>
            <person name="Shimamura S."/>
            <person name="Takaki Y."/>
            <person name="Nagai Y."/>
            <person name="Toyoda A."/>
            <person name="Suzuki Y."/>
            <person name="Arimoto A."/>
            <person name="Ishii H."/>
            <person name="Satoh N."/>
            <person name="Nishiyama T."/>
            <person name="Hasebe M."/>
            <person name="Maruyama T."/>
            <person name="Minagawa J."/>
            <person name="Obokata J."/>
            <person name="Shigenobu S."/>
        </authorList>
    </citation>
    <scope>NUCLEOTIDE SEQUENCE [LARGE SCALE GENOMIC DNA]</scope>
</reference>
<sequence>MGRFRGKRKHPKLLQRLFWRWIVISTFLCTRSVNCEQSIASKSSQHSLPTNNVSDFPLHQSDSDTASTEDYNTSSSSTGRPNESVLQSVLPPVQFNMVRGSDALSHTDFSERVAESNSPVSCYGRCGDRKSFPCSCTDICMVNGNCCHDMKTQCPSLFNSGLSRFNHLLEAEVQCSNKTSTFMIMSCPGPSSSRENKFLEEETVTKDGVELVTQPKNSEIFTLKDNEKKGLFSSALTTFILDSPVTDTTTGLVYRNQSVARCNGVLDLDTVPWLVQVAINSDVGNPDVLSDLKDMISTDIVVYLLPDSSKVTSMGNKCIRESKRQCRKAFQTDRPDLESRCLNGSITYYKTDEYEYFDNIDCAICNLGAKNQSSPVTLYTPVDRNFRLSLVASLTSSGTLTLRAASGKSRLSWATIECFVSAGESCSKSKCSEKFQDRPDGECRSLKKFVLAFGGRECSYMRSKETERRLLSVLKCYLETFENAEFVSETIISDTVFDERMNRFLVRTSALVYFPTFYVNRNTERILSELLLLIHDANFCCGPHPALPVCKSSSCRLGDLEVPSIQTYKIGIGLYPDPSEHVNSWETAGNGTMIVCGRIDRVDGSESEGPLACLQGPVYEQQMPFFQRAANASCFWQNVGKHAIQEKRHRLCNTCGRNLSRMWFILPLFVKLTIDRKK</sequence>
<evidence type="ECO:0000256" key="2">
    <source>
        <dbReference type="SAM" id="MobiDB-lite"/>
    </source>
</evidence>
<keyword evidence="6" id="KW-1185">Reference proteome</keyword>
<dbReference type="InterPro" id="IPR036024">
    <property type="entry name" value="Somatomedin_B-like_dom_sf"/>
</dbReference>
<evidence type="ECO:0000313" key="5">
    <source>
        <dbReference type="EMBL" id="GFS18009.1"/>
    </source>
</evidence>
<dbReference type="SUPFAM" id="SSF90188">
    <property type="entry name" value="Somatomedin B domain"/>
    <property type="match status" value="1"/>
</dbReference>
<name>A0AAV4J7P1_9GAST</name>
<evidence type="ECO:0000313" key="6">
    <source>
        <dbReference type="Proteomes" id="UP000762676"/>
    </source>
</evidence>
<evidence type="ECO:0000256" key="1">
    <source>
        <dbReference type="ARBA" id="ARBA00023157"/>
    </source>
</evidence>
<protein>
    <recommendedName>
        <fullName evidence="4">SMB domain-containing protein</fullName>
    </recommendedName>
</protein>
<organism evidence="5 6">
    <name type="scientific">Elysia marginata</name>
    <dbReference type="NCBI Taxonomy" id="1093978"/>
    <lineage>
        <taxon>Eukaryota</taxon>
        <taxon>Metazoa</taxon>
        <taxon>Spiralia</taxon>
        <taxon>Lophotrochozoa</taxon>
        <taxon>Mollusca</taxon>
        <taxon>Gastropoda</taxon>
        <taxon>Heterobranchia</taxon>
        <taxon>Euthyneura</taxon>
        <taxon>Panpulmonata</taxon>
        <taxon>Sacoglossa</taxon>
        <taxon>Placobranchoidea</taxon>
        <taxon>Plakobranchidae</taxon>
        <taxon>Elysia</taxon>
    </lineage>
</organism>
<feature type="region of interest" description="Disordered" evidence="2">
    <location>
        <begin position="40"/>
        <end position="84"/>
    </location>
</feature>
<dbReference type="Proteomes" id="UP000762676">
    <property type="component" value="Unassembled WGS sequence"/>
</dbReference>
<keyword evidence="1" id="KW-1015">Disulfide bond</keyword>
<proteinExistence type="predicted"/>
<dbReference type="AlphaFoldDB" id="A0AAV4J7P1"/>
<dbReference type="EMBL" id="BMAT01002984">
    <property type="protein sequence ID" value="GFS18009.1"/>
    <property type="molecule type" value="Genomic_DNA"/>
</dbReference>
<feature type="compositionally biased region" description="Polar residues" evidence="2">
    <location>
        <begin position="63"/>
        <end position="84"/>
    </location>
</feature>
<evidence type="ECO:0000259" key="4">
    <source>
        <dbReference type="PROSITE" id="PS50958"/>
    </source>
</evidence>
<dbReference type="PROSITE" id="PS50958">
    <property type="entry name" value="SMB_2"/>
    <property type="match status" value="1"/>
</dbReference>
<feature type="signal peptide" evidence="3">
    <location>
        <begin position="1"/>
        <end position="35"/>
    </location>
</feature>
<gene>
    <name evidence="5" type="ORF">ElyMa_001510100</name>
</gene>
<dbReference type="InterPro" id="IPR001212">
    <property type="entry name" value="Somatomedin_B_dom"/>
</dbReference>